<evidence type="ECO:0008006" key="3">
    <source>
        <dbReference type="Google" id="ProtNLM"/>
    </source>
</evidence>
<dbReference type="Proteomes" id="UP001370758">
    <property type="component" value="Unassembled WGS sequence"/>
</dbReference>
<evidence type="ECO:0000313" key="1">
    <source>
        <dbReference type="EMBL" id="KAK6500362.1"/>
    </source>
</evidence>
<comment type="caution">
    <text evidence="1">The sequence shown here is derived from an EMBL/GenBank/DDBJ whole genome shotgun (WGS) entry which is preliminary data.</text>
</comment>
<accession>A0AAV9W1N8</accession>
<proteinExistence type="predicted"/>
<protein>
    <recommendedName>
        <fullName evidence="3">F-box domain-containing protein</fullName>
    </recommendedName>
</protein>
<reference evidence="1 2" key="1">
    <citation type="submission" date="2023-08" db="EMBL/GenBank/DDBJ databases">
        <authorList>
            <person name="Palmer J.M."/>
        </authorList>
    </citation>
    <scope>NUCLEOTIDE SEQUENCE [LARGE SCALE GENOMIC DNA]</scope>
    <source>
        <strain evidence="1 2">TWF481</strain>
    </source>
</reference>
<dbReference type="AlphaFoldDB" id="A0AAV9W1N8"/>
<keyword evidence="2" id="KW-1185">Reference proteome</keyword>
<evidence type="ECO:0000313" key="2">
    <source>
        <dbReference type="Proteomes" id="UP001370758"/>
    </source>
</evidence>
<dbReference type="EMBL" id="JAVHJL010000007">
    <property type="protein sequence ID" value="KAK6500362.1"/>
    <property type="molecule type" value="Genomic_DNA"/>
</dbReference>
<name>A0AAV9W1N8_9PEZI</name>
<gene>
    <name evidence="1" type="ORF">TWF481_010705</name>
</gene>
<sequence>MASLASLPTELLIQIFEEECLDSLDLIRWSVTCAKLQSLISSYFKINYDFQVDHPSQSSWRLIRCLLLNSRIAERFQRISLTWHRRSQFYEDTWTKKWDWTQDELTKIHDMCEKFGITDSVYPVIEKGLDSESLLVLLLCFTPNLEALDLGDVLPGVIPCYRETGLEPTKLYEIYNACMGTNYEWDPENPSETEERGEYIMGTDWHITQMSEMDTWHSGKSPQHLLWVYTAFDLNPLPPGLLNIKEFSHGTHDETTGRKDITWPYSNVIKILLLPRLEYLKLEAVTSWGKIRGYPLDGAPKWSLKRLELSNCEMQYRDYSMIAEVTSGSLESFKCALSIRQIEDYYFEDQRPTKVIALKMEKWVRELFLEKNAGTLSPGSVDVRTGGTLWRCYTPYAYSSGSDHRHGFGEADLSPPYYGTLPDSPGSEADEDW</sequence>
<organism evidence="1 2">
    <name type="scientific">Arthrobotrys musiformis</name>
    <dbReference type="NCBI Taxonomy" id="47236"/>
    <lineage>
        <taxon>Eukaryota</taxon>
        <taxon>Fungi</taxon>
        <taxon>Dikarya</taxon>
        <taxon>Ascomycota</taxon>
        <taxon>Pezizomycotina</taxon>
        <taxon>Orbiliomycetes</taxon>
        <taxon>Orbiliales</taxon>
        <taxon>Orbiliaceae</taxon>
        <taxon>Arthrobotrys</taxon>
    </lineage>
</organism>